<evidence type="ECO:0000313" key="3">
    <source>
        <dbReference type="Proteomes" id="UP000763557"/>
    </source>
</evidence>
<keyword evidence="1" id="KW-0732">Signal</keyword>
<dbReference type="RefSeq" id="WP_173141341.1">
    <property type="nucleotide sequence ID" value="NZ_CBCSGW010000035.1"/>
</dbReference>
<reference evidence="2 3" key="1">
    <citation type="submission" date="2020-01" db="EMBL/GenBank/DDBJ databases">
        <title>Kibdelosporangium persica a novel Actinomycetes from a hot desert in Iran.</title>
        <authorList>
            <person name="Safaei N."/>
            <person name="Zaburannyi N."/>
            <person name="Mueller R."/>
            <person name="Wink J."/>
        </authorList>
    </citation>
    <scope>NUCLEOTIDE SEQUENCE [LARGE SCALE GENOMIC DNA]</scope>
    <source>
        <strain evidence="2 3">4NS15</strain>
    </source>
</reference>
<evidence type="ECO:0000313" key="2">
    <source>
        <dbReference type="EMBL" id="NRN70254.1"/>
    </source>
</evidence>
<evidence type="ECO:0008006" key="4">
    <source>
        <dbReference type="Google" id="ProtNLM"/>
    </source>
</evidence>
<evidence type="ECO:0000256" key="1">
    <source>
        <dbReference type="SAM" id="SignalP"/>
    </source>
</evidence>
<organism evidence="2 3">
    <name type="scientific">Kibdelosporangium persicum</name>
    <dbReference type="NCBI Taxonomy" id="2698649"/>
    <lineage>
        <taxon>Bacteria</taxon>
        <taxon>Bacillati</taxon>
        <taxon>Actinomycetota</taxon>
        <taxon>Actinomycetes</taxon>
        <taxon>Pseudonocardiales</taxon>
        <taxon>Pseudonocardiaceae</taxon>
        <taxon>Kibdelosporangium</taxon>
    </lineage>
</organism>
<accession>A0ABX2FFT9</accession>
<dbReference type="EMBL" id="JAAATY010000036">
    <property type="protein sequence ID" value="NRN70254.1"/>
    <property type="molecule type" value="Genomic_DNA"/>
</dbReference>
<proteinExistence type="predicted"/>
<comment type="caution">
    <text evidence="2">The sequence shown here is derived from an EMBL/GenBank/DDBJ whole genome shotgun (WGS) entry which is preliminary data.</text>
</comment>
<sequence length="274" mass="30260">MKRSAWIVVVSLFAGLLMPAPAAAAAARTPQDCAAALDCTAEEINLMSMPDRLELVRLMQRGPAAELGATDRWRNIEGVIMFFRDHGMGAPGTWVSYVDAGIVEGIERGIAIALGRSEDEFGNPGSRGWAIYLTRLRAGELTARNVHDKAWSEAEQAATDHGVAIAEKVHGIKPVAAERRFFLYSEFYRWTLRNRPAVLDLLAVYGGLIHPDLARQRVPFLDWFTDVRESVPARKGCEVAYATARLDPIAGLFSTVDLLLAYLPELFEEYNAAR</sequence>
<gene>
    <name evidence="2" type="ORF">GC106_75190</name>
</gene>
<name>A0ABX2FFT9_9PSEU</name>
<keyword evidence="3" id="KW-1185">Reference proteome</keyword>
<protein>
    <recommendedName>
        <fullName evidence="4">DUF4034 domain-containing protein</fullName>
    </recommendedName>
</protein>
<feature type="signal peptide" evidence="1">
    <location>
        <begin position="1"/>
        <end position="24"/>
    </location>
</feature>
<feature type="chain" id="PRO_5045618406" description="DUF4034 domain-containing protein" evidence="1">
    <location>
        <begin position="25"/>
        <end position="274"/>
    </location>
</feature>
<dbReference type="Proteomes" id="UP000763557">
    <property type="component" value="Unassembled WGS sequence"/>
</dbReference>